<gene>
    <name evidence="12" type="ORF">VNO77_17175</name>
</gene>
<feature type="transmembrane region" description="Helical" evidence="10">
    <location>
        <begin position="303"/>
        <end position="325"/>
    </location>
</feature>
<keyword evidence="4" id="KW-0732">Signal</keyword>
<keyword evidence="3 10" id="KW-0812">Transmembrane</keyword>
<evidence type="ECO:0000256" key="6">
    <source>
        <dbReference type="ARBA" id="ARBA00022989"/>
    </source>
</evidence>
<keyword evidence="13" id="KW-1185">Reference proteome</keyword>
<keyword evidence="6 10" id="KW-1133">Transmembrane helix</keyword>
<dbReference type="Proteomes" id="UP001367508">
    <property type="component" value="Unassembled WGS sequence"/>
</dbReference>
<evidence type="ECO:0000256" key="7">
    <source>
        <dbReference type="ARBA" id="ARBA00023136"/>
    </source>
</evidence>
<evidence type="ECO:0000313" key="13">
    <source>
        <dbReference type="Proteomes" id="UP001367508"/>
    </source>
</evidence>
<dbReference type="InterPro" id="IPR046959">
    <property type="entry name" value="PRK1-6/SRF4-like"/>
</dbReference>
<proteinExistence type="predicted"/>
<evidence type="ECO:0000256" key="3">
    <source>
        <dbReference type="ARBA" id="ARBA00022692"/>
    </source>
</evidence>
<dbReference type="Pfam" id="PF08263">
    <property type="entry name" value="LRRNT_2"/>
    <property type="match status" value="1"/>
</dbReference>
<dbReference type="Pfam" id="PF00560">
    <property type="entry name" value="LRR_1"/>
    <property type="match status" value="1"/>
</dbReference>
<dbReference type="GO" id="GO:0005524">
    <property type="term" value="F:ATP binding"/>
    <property type="evidence" value="ECO:0007669"/>
    <property type="project" value="InterPro"/>
</dbReference>
<dbReference type="Pfam" id="PF13855">
    <property type="entry name" value="LRR_8"/>
    <property type="match status" value="1"/>
</dbReference>
<dbReference type="InterPro" id="IPR032675">
    <property type="entry name" value="LRR_dom_sf"/>
</dbReference>
<dbReference type="AlphaFoldDB" id="A0AAN9LIK7"/>
<comment type="subcellular location">
    <subcellularLocation>
        <location evidence="1">Membrane</location>
        <topology evidence="1">Single-pass membrane protein</topology>
    </subcellularLocation>
</comment>
<dbReference type="EMBL" id="JAYMYQ010000004">
    <property type="protein sequence ID" value="KAK7336629.1"/>
    <property type="molecule type" value="Genomic_DNA"/>
</dbReference>
<evidence type="ECO:0000256" key="1">
    <source>
        <dbReference type="ARBA" id="ARBA00004167"/>
    </source>
</evidence>
<dbReference type="PANTHER" id="PTHR48007:SF56">
    <property type="entry name" value="LOW QUALITY PROTEIN: PROTEIN STRUBBELIG-RECEPTOR FAMILY 2"/>
    <property type="match status" value="1"/>
</dbReference>
<sequence length="737" mass="81057">MESDAHSAALCVNRLDNKLGRKMVCDFLYVHLNLVVFSSILISQSLAFTSPPEVSALQDLYRSLNYSMELKGWNGSDPCEESWTGIACSGSSVVHLEIRGLNLTGYLGSLLYNLRNLKQLDVSSNNIVGEIPFGLPPSVTHMNLSHNFLNGPIGDVFTGLDNLKEMDLSYNNFSGDLPRSFGSLRNLARLFLQNNRFTGSVVYLAELPLTDLNIQDNLFSGILPQHFQSISNLWIGGNIFHTADNSPPWTFPLDTVSVEHNTSSPPTTQANAIKNYAPPRVSESPPSTTVSERKKKHIGPGGIAFMVGGGTLMATGVALFVAISLNKLRAQSRNLNSSESNHGSLHSHPTSTIIEVSPAIDERPQIPPSNSVSLLGPMQLPHLNHNNIEELSRRSFSKRGRSAGRTKIYTVAELQLATNCFSEGNLLGEGSLGAVYRAEFPDGKILAVKNINIGGLSFMEEEKFLDVICTVSRLKHPNIVALNGYCLERGKHLLVYDYVGNLTLNNALHSETYKPLSWVHRLRIALAVAQALDYLHSTFCPPVAHGNLKSANVLLDENLMPHVCDCSLAILRPLPKQAIEIIVEESGYVAEDHGQPGTSSRKRDVFAFGVLLLELLTGRKSFDRAKPREEQNLANWASPRLRDRVSLEQMVDPSMKRTFSSKALSCYADIVFLCIQPVRQLRPPMSEVVESLVSLSRKFDIAKSSVADGTELDPLERSFRSTNTRFMVSPAISHASA</sequence>
<dbReference type="Gene3D" id="1.10.510.10">
    <property type="entry name" value="Transferase(Phosphotransferase) domain 1"/>
    <property type="match status" value="1"/>
</dbReference>
<keyword evidence="5" id="KW-0677">Repeat</keyword>
<organism evidence="12 13">
    <name type="scientific">Canavalia gladiata</name>
    <name type="common">Sword bean</name>
    <name type="synonym">Dolichos gladiatus</name>
    <dbReference type="NCBI Taxonomy" id="3824"/>
    <lineage>
        <taxon>Eukaryota</taxon>
        <taxon>Viridiplantae</taxon>
        <taxon>Streptophyta</taxon>
        <taxon>Embryophyta</taxon>
        <taxon>Tracheophyta</taxon>
        <taxon>Spermatophyta</taxon>
        <taxon>Magnoliopsida</taxon>
        <taxon>eudicotyledons</taxon>
        <taxon>Gunneridae</taxon>
        <taxon>Pentapetalae</taxon>
        <taxon>rosids</taxon>
        <taxon>fabids</taxon>
        <taxon>Fabales</taxon>
        <taxon>Fabaceae</taxon>
        <taxon>Papilionoideae</taxon>
        <taxon>50 kb inversion clade</taxon>
        <taxon>NPAAA clade</taxon>
        <taxon>indigoferoid/millettioid clade</taxon>
        <taxon>Phaseoleae</taxon>
        <taxon>Canavalia</taxon>
    </lineage>
</organism>
<keyword evidence="8" id="KW-0675">Receptor</keyword>
<accession>A0AAN9LIK7</accession>
<evidence type="ECO:0000259" key="11">
    <source>
        <dbReference type="PROSITE" id="PS50011"/>
    </source>
</evidence>
<dbReference type="Gene3D" id="3.80.10.10">
    <property type="entry name" value="Ribonuclease Inhibitor"/>
    <property type="match status" value="1"/>
</dbReference>
<keyword evidence="2" id="KW-0433">Leucine-rich repeat</keyword>
<dbReference type="Gene3D" id="3.30.200.20">
    <property type="entry name" value="Phosphorylase Kinase, domain 1"/>
    <property type="match status" value="1"/>
</dbReference>
<dbReference type="InterPro" id="IPR013210">
    <property type="entry name" value="LRR_N_plant-typ"/>
</dbReference>
<name>A0AAN9LIK7_CANGL</name>
<evidence type="ECO:0000256" key="8">
    <source>
        <dbReference type="ARBA" id="ARBA00023170"/>
    </source>
</evidence>
<feature type="domain" description="Protein kinase" evidence="11">
    <location>
        <begin position="421"/>
        <end position="695"/>
    </location>
</feature>
<protein>
    <recommendedName>
        <fullName evidence="11">Protein kinase domain-containing protein</fullName>
    </recommendedName>
</protein>
<evidence type="ECO:0000313" key="12">
    <source>
        <dbReference type="EMBL" id="KAK7336629.1"/>
    </source>
</evidence>
<comment type="caution">
    <text evidence="12">The sequence shown here is derived from an EMBL/GenBank/DDBJ whole genome shotgun (WGS) entry which is preliminary data.</text>
</comment>
<reference evidence="12 13" key="1">
    <citation type="submission" date="2024-01" db="EMBL/GenBank/DDBJ databases">
        <title>The genomes of 5 underutilized Papilionoideae crops provide insights into root nodulation and disease resistanc.</title>
        <authorList>
            <person name="Jiang F."/>
        </authorList>
    </citation>
    <scope>NUCLEOTIDE SEQUENCE [LARGE SCALE GENOMIC DNA]</scope>
    <source>
        <strain evidence="12">LVBAO_FW01</strain>
        <tissue evidence="12">Leaves</tissue>
    </source>
</reference>
<dbReference type="FunFam" id="3.30.200.20:FF:000125">
    <property type="entry name" value="Protein STRUBBELIG-RECEPTOR FAMILY 8"/>
    <property type="match status" value="1"/>
</dbReference>
<dbReference type="PROSITE" id="PS50011">
    <property type="entry name" value="PROTEIN_KINASE_DOM"/>
    <property type="match status" value="1"/>
</dbReference>
<dbReference type="GO" id="GO:0004672">
    <property type="term" value="F:protein kinase activity"/>
    <property type="evidence" value="ECO:0007669"/>
    <property type="project" value="InterPro"/>
</dbReference>
<dbReference type="InterPro" id="IPR001611">
    <property type="entry name" value="Leu-rich_rpt"/>
</dbReference>
<evidence type="ECO:0000256" key="9">
    <source>
        <dbReference type="ARBA" id="ARBA00023180"/>
    </source>
</evidence>
<evidence type="ECO:0000256" key="5">
    <source>
        <dbReference type="ARBA" id="ARBA00022737"/>
    </source>
</evidence>
<dbReference type="FunFam" id="1.10.510.10:FF:000479">
    <property type="entry name" value="Leucine-rich repeat receptor-like protein kinase"/>
    <property type="match status" value="1"/>
</dbReference>
<dbReference type="SUPFAM" id="SSF56112">
    <property type="entry name" value="Protein kinase-like (PK-like)"/>
    <property type="match status" value="1"/>
</dbReference>
<dbReference type="InterPro" id="IPR011009">
    <property type="entry name" value="Kinase-like_dom_sf"/>
</dbReference>
<dbReference type="Pfam" id="PF00069">
    <property type="entry name" value="Pkinase"/>
    <property type="match status" value="1"/>
</dbReference>
<dbReference type="FunFam" id="3.80.10.10:FF:000062">
    <property type="entry name" value="protein STRUBBELIG-RECEPTOR FAMILY 3"/>
    <property type="match status" value="2"/>
</dbReference>
<keyword evidence="7 10" id="KW-0472">Membrane</keyword>
<dbReference type="GO" id="GO:0016020">
    <property type="term" value="C:membrane"/>
    <property type="evidence" value="ECO:0007669"/>
    <property type="project" value="UniProtKB-SubCell"/>
</dbReference>
<dbReference type="InterPro" id="IPR000719">
    <property type="entry name" value="Prot_kinase_dom"/>
</dbReference>
<evidence type="ECO:0000256" key="4">
    <source>
        <dbReference type="ARBA" id="ARBA00022729"/>
    </source>
</evidence>
<dbReference type="SUPFAM" id="SSF52058">
    <property type="entry name" value="L domain-like"/>
    <property type="match status" value="1"/>
</dbReference>
<evidence type="ECO:0000256" key="10">
    <source>
        <dbReference type="SAM" id="Phobius"/>
    </source>
</evidence>
<dbReference type="PANTHER" id="PTHR48007">
    <property type="entry name" value="LEUCINE-RICH REPEAT RECEPTOR-LIKE PROTEIN KINASE PXC1"/>
    <property type="match status" value="1"/>
</dbReference>
<evidence type="ECO:0000256" key="2">
    <source>
        <dbReference type="ARBA" id="ARBA00022614"/>
    </source>
</evidence>
<keyword evidence="9" id="KW-0325">Glycoprotein</keyword>